<dbReference type="Gene3D" id="4.10.60.10">
    <property type="entry name" value="Zinc finger, CCHC-type"/>
    <property type="match status" value="1"/>
</dbReference>
<keyword evidence="2" id="KW-0064">Aspartyl protease</keyword>
<evidence type="ECO:0000256" key="2">
    <source>
        <dbReference type="ARBA" id="ARBA00022750"/>
    </source>
</evidence>
<dbReference type="PANTHER" id="PTHR37984:SF15">
    <property type="entry name" value="INTEGRASE CATALYTIC DOMAIN-CONTAINING PROTEIN"/>
    <property type="match status" value="1"/>
</dbReference>
<dbReference type="GO" id="GO:0006508">
    <property type="term" value="P:proteolysis"/>
    <property type="evidence" value="ECO:0007669"/>
    <property type="project" value="UniProtKB-KW"/>
</dbReference>
<dbReference type="InterPro" id="IPR001878">
    <property type="entry name" value="Znf_CCHC"/>
</dbReference>
<dbReference type="AlphaFoldDB" id="A0A8S3R163"/>
<dbReference type="SUPFAM" id="SSF53098">
    <property type="entry name" value="Ribonuclease H-like"/>
    <property type="match status" value="1"/>
</dbReference>
<dbReference type="SMART" id="SM00343">
    <property type="entry name" value="ZnF_C2HC"/>
    <property type="match status" value="1"/>
</dbReference>
<dbReference type="InterPro" id="IPR041588">
    <property type="entry name" value="Integrase_H2C2"/>
</dbReference>
<dbReference type="SUPFAM" id="SSF56672">
    <property type="entry name" value="DNA/RNA polymerases"/>
    <property type="match status" value="1"/>
</dbReference>
<dbReference type="OrthoDB" id="10025340at2759"/>
<dbReference type="InterPro" id="IPR003309">
    <property type="entry name" value="SCAN_dom"/>
</dbReference>
<protein>
    <submittedName>
        <fullName evidence="9">Uncharacterized protein</fullName>
    </submittedName>
</protein>
<evidence type="ECO:0000313" key="10">
    <source>
        <dbReference type="Proteomes" id="UP000683360"/>
    </source>
</evidence>
<keyword evidence="5" id="KW-0175">Coiled coil</keyword>
<dbReference type="InterPro" id="IPR041577">
    <property type="entry name" value="RT_RNaseH_2"/>
</dbReference>
<dbReference type="FunFam" id="1.10.340.70:FF:000001">
    <property type="entry name" value="Retrovirus-related Pol polyprotein from transposon gypsy-like Protein"/>
    <property type="match status" value="1"/>
</dbReference>
<keyword evidence="4" id="KW-0862">Zinc</keyword>
<feature type="compositionally biased region" description="Basic and acidic residues" evidence="6">
    <location>
        <begin position="297"/>
        <end position="309"/>
    </location>
</feature>
<dbReference type="GO" id="GO:0004190">
    <property type="term" value="F:aspartic-type endopeptidase activity"/>
    <property type="evidence" value="ECO:0007669"/>
    <property type="project" value="UniProtKB-KW"/>
</dbReference>
<dbReference type="SUPFAM" id="SSF57756">
    <property type="entry name" value="Retrovirus zinc finger-like domains"/>
    <property type="match status" value="1"/>
</dbReference>
<feature type="domain" description="CCHC-type" evidence="7">
    <location>
        <begin position="319"/>
        <end position="335"/>
    </location>
</feature>
<keyword evidence="10" id="KW-1185">Reference proteome</keyword>
<keyword evidence="4" id="KW-0863">Zinc-finger</keyword>
<feature type="domain" description="Integrase catalytic" evidence="8">
    <location>
        <begin position="626"/>
        <end position="790"/>
    </location>
</feature>
<evidence type="ECO:0000259" key="8">
    <source>
        <dbReference type="PROSITE" id="PS50994"/>
    </source>
</evidence>
<dbReference type="Pfam" id="PF17921">
    <property type="entry name" value="Integrase_H2C2"/>
    <property type="match status" value="1"/>
</dbReference>
<evidence type="ECO:0000256" key="5">
    <source>
        <dbReference type="SAM" id="Coils"/>
    </source>
</evidence>
<dbReference type="InterPro" id="IPR050951">
    <property type="entry name" value="Retrovirus_Pol_polyprotein"/>
</dbReference>
<dbReference type="Gene3D" id="1.10.340.70">
    <property type="match status" value="1"/>
</dbReference>
<dbReference type="SUPFAM" id="SSF47353">
    <property type="entry name" value="Retrovirus capsid dimerization domain-like"/>
    <property type="match status" value="1"/>
</dbReference>
<gene>
    <name evidence="9" type="ORF">MEDL_16447</name>
</gene>
<dbReference type="InterPro" id="IPR001584">
    <property type="entry name" value="Integrase_cat-core"/>
</dbReference>
<evidence type="ECO:0000256" key="1">
    <source>
        <dbReference type="ARBA" id="ARBA00022670"/>
    </source>
</evidence>
<feature type="region of interest" description="Disordered" evidence="6">
    <location>
        <begin position="272"/>
        <end position="310"/>
    </location>
</feature>
<dbReference type="InterPro" id="IPR012337">
    <property type="entry name" value="RNaseH-like_sf"/>
</dbReference>
<dbReference type="PANTHER" id="PTHR37984">
    <property type="entry name" value="PROTEIN CBG26694"/>
    <property type="match status" value="1"/>
</dbReference>
<dbReference type="Pfam" id="PF17919">
    <property type="entry name" value="RT_RNaseH_2"/>
    <property type="match status" value="1"/>
</dbReference>
<dbReference type="InterPro" id="IPR038269">
    <property type="entry name" value="SCAN_sf"/>
</dbReference>
<dbReference type="Gene3D" id="1.10.4020.10">
    <property type="entry name" value="DNA breaking-rejoining enzymes"/>
    <property type="match status" value="1"/>
</dbReference>
<dbReference type="InterPro" id="IPR036397">
    <property type="entry name" value="RNaseH_sf"/>
</dbReference>
<dbReference type="InterPro" id="IPR036875">
    <property type="entry name" value="Znf_CCHC_sf"/>
</dbReference>
<evidence type="ECO:0000256" key="4">
    <source>
        <dbReference type="PROSITE-ProRule" id="PRU00047"/>
    </source>
</evidence>
<evidence type="ECO:0000256" key="6">
    <source>
        <dbReference type="SAM" id="MobiDB-lite"/>
    </source>
</evidence>
<accession>A0A8S3R163</accession>
<feature type="coiled-coil region" evidence="5">
    <location>
        <begin position="22"/>
        <end position="56"/>
    </location>
</feature>
<sequence>MEQIQQIRDLGTSLGYEDDELRRFVKDQQDRVRDERAALRQEQKDERDRKAAIEKALIEKAKVENEWELQKLTHSQKMEELSKQAELPQLVSTGGSHDTVRGPKIPAFEEGKDEIDSYLRRFERYATAQKWKPDIWATHLSALLKGKALDVYALMPVDKALDYPALKDALLKRYDMTEEGFKRRFRSCRPEPGETFIQFSVRLDSYFKRWIDMAHTDNTYISLYDLIIRDQFLHICSKDLSLFLKERIPDSLEKMEALADQYREARHTSASNLIVKGNQSNTSSVRNQSGPKAGDYSTKKEQRSIKPTERTSFVPVRDRKCFRCGKNGHIAPDCRVNLQKTNSGSSDDRKNFKGKVCNTCTIPTDSIVDAIPTGCTSTLPLSCQSTVNVSMPVSSGYVDGKPVTVLRETGCSAIVLKRDMVGNESLTGGKQGEFEGWCMANPVYDLIIGNVEDAREPGKPDPLWQQTGAVETREQVRNKSKPFVQLKVKDIITDEVNPNVIKKAQLEDTTLDKIRRYVLTGDTVTRKNGKVKWILKRGMIYRQFSSSKHDRVSCTQLVVPKFHRETVTRVAHESIMSGHMGTQRTLDRVLSAFYWPGVSADVKRFCQSCDICQRTVPKGKIGKVPLQSMPLIDEPFKRVAVDLIGPLFPRTDRGNRYILTLVDYATRYPEAIALKDIETESVAESLVDIFSRVGVPQEMLTDMGSQFTSKLMAEVSRLISLRQLTTTVYHPMCNGLVERFNGSLKLMLNRMCHERPKDWDRYVNALLFAYREVPQESLKFSPFEQHLDMLEVLYALLVRLKGANLTARPRKCSIGYGSLECLGHFVGDDKLKPHPDKVKAMGEAPRPVTKKQVRSFLGLVGFYRKCIPNFSCIALPLTDLTKKGQPSTVVWENAQENAFQSLRCALVRFPILKLPDFTKIFVLMTDASDRGIGAVLMQYQENSKMPIAYASRKLKKSEVAYSTIEKECLAIVWAVQKFQRYLYGREFILETDHQPLTYLNKKKVENARLMR</sequence>
<dbReference type="GO" id="GO:0008270">
    <property type="term" value="F:zinc ion binding"/>
    <property type="evidence" value="ECO:0007669"/>
    <property type="project" value="UniProtKB-KW"/>
</dbReference>
<proteinExistence type="predicted"/>
<dbReference type="Proteomes" id="UP000683360">
    <property type="component" value="Unassembled WGS sequence"/>
</dbReference>
<dbReference type="FunFam" id="3.30.70.270:FF:000020">
    <property type="entry name" value="Transposon Tf2-6 polyprotein-like Protein"/>
    <property type="match status" value="1"/>
</dbReference>
<dbReference type="PROSITE" id="PS50994">
    <property type="entry name" value="INTEGRASE"/>
    <property type="match status" value="1"/>
</dbReference>
<dbReference type="Pfam" id="PF00098">
    <property type="entry name" value="zf-CCHC"/>
    <property type="match status" value="1"/>
</dbReference>
<evidence type="ECO:0000256" key="3">
    <source>
        <dbReference type="ARBA" id="ARBA00023125"/>
    </source>
</evidence>
<dbReference type="Gene3D" id="3.30.70.270">
    <property type="match status" value="1"/>
</dbReference>
<dbReference type="GO" id="GO:0015074">
    <property type="term" value="P:DNA integration"/>
    <property type="evidence" value="ECO:0007669"/>
    <property type="project" value="InterPro"/>
</dbReference>
<dbReference type="FunFam" id="3.30.420.10:FF:000032">
    <property type="entry name" value="Retrovirus-related Pol polyprotein from transposon 297-like Protein"/>
    <property type="match status" value="1"/>
</dbReference>
<dbReference type="CDD" id="cd09274">
    <property type="entry name" value="RNase_HI_RT_Ty3"/>
    <property type="match status" value="1"/>
</dbReference>
<dbReference type="Gene3D" id="3.30.420.10">
    <property type="entry name" value="Ribonuclease H-like superfamily/Ribonuclease H"/>
    <property type="match status" value="1"/>
</dbReference>
<keyword evidence="2" id="KW-0378">Hydrolase</keyword>
<dbReference type="Pfam" id="PF02023">
    <property type="entry name" value="SCAN"/>
    <property type="match status" value="1"/>
</dbReference>
<organism evidence="9 10">
    <name type="scientific">Mytilus edulis</name>
    <name type="common">Blue mussel</name>
    <dbReference type="NCBI Taxonomy" id="6550"/>
    <lineage>
        <taxon>Eukaryota</taxon>
        <taxon>Metazoa</taxon>
        <taxon>Spiralia</taxon>
        <taxon>Lophotrochozoa</taxon>
        <taxon>Mollusca</taxon>
        <taxon>Bivalvia</taxon>
        <taxon>Autobranchia</taxon>
        <taxon>Pteriomorphia</taxon>
        <taxon>Mytilida</taxon>
        <taxon>Mytiloidea</taxon>
        <taxon>Mytilidae</taxon>
        <taxon>Mytilinae</taxon>
        <taxon>Mytilus</taxon>
    </lineage>
</organism>
<reference evidence="9" key="1">
    <citation type="submission" date="2021-03" db="EMBL/GenBank/DDBJ databases">
        <authorList>
            <person name="Bekaert M."/>
        </authorList>
    </citation>
    <scope>NUCLEOTIDE SEQUENCE</scope>
</reference>
<keyword evidence="4" id="KW-0479">Metal-binding</keyword>
<evidence type="ECO:0000313" key="9">
    <source>
        <dbReference type="EMBL" id="CAG2201844.1"/>
    </source>
</evidence>
<dbReference type="EMBL" id="CAJPWZ010000869">
    <property type="protein sequence ID" value="CAG2201844.1"/>
    <property type="molecule type" value="Genomic_DNA"/>
</dbReference>
<feature type="compositionally biased region" description="Polar residues" evidence="6">
    <location>
        <begin position="272"/>
        <end position="290"/>
    </location>
</feature>
<evidence type="ECO:0000259" key="7">
    <source>
        <dbReference type="PROSITE" id="PS50158"/>
    </source>
</evidence>
<dbReference type="InterPro" id="IPR043128">
    <property type="entry name" value="Rev_trsase/Diguanyl_cyclase"/>
</dbReference>
<comment type="caution">
    <text evidence="9">The sequence shown here is derived from an EMBL/GenBank/DDBJ whole genome shotgun (WGS) entry which is preliminary data.</text>
</comment>
<dbReference type="GO" id="GO:0003677">
    <property type="term" value="F:DNA binding"/>
    <property type="evidence" value="ECO:0007669"/>
    <property type="project" value="UniProtKB-KW"/>
</dbReference>
<dbReference type="PROSITE" id="PS50158">
    <property type="entry name" value="ZF_CCHC"/>
    <property type="match status" value="1"/>
</dbReference>
<keyword evidence="3" id="KW-0238">DNA-binding</keyword>
<name>A0A8S3R163_MYTED</name>
<dbReference type="InterPro" id="IPR043502">
    <property type="entry name" value="DNA/RNA_pol_sf"/>
</dbReference>
<dbReference type="Pfam" id="PF00665">
    <property type="entry name" value="rve"/>
    <property type="match status" value="1"/>
</dbReference>
<keyword evidence="1" id="KW-0645">Protease</keyword>